<feature type="non-terminal residue" evidence="2">
    <location>
        <position position="1"/>
    </location>
</feature>
<feature type="non-terminal residue" evidence="2">
    <location>
        <position position="93"/>
    </location>
</feature>
<dbReference type="Proteomes" id="UP000485058">
    <property type="component" value="Unassembled WGS sequence"/>
</dbReference>
<gene>
    <name evidence="2" type="ORF">HaLaN_09732</name>
</gene>
<keyword evidence="3" id="KW-1185">Reference proteome</keyword>
<comment type="caution">
    <text evidence="2">The sequence shown here is derived from an EMBL/GenBank/DDBJ whole genome shotgun (WGS) entry which is preliminary data.</text>
</comment>
<organism evidence="2 3">
    <name type="scientific">Haematococcus lacustris</name>
    <name type="common">Green alga</name>
    <name type="synonym">Haematococcus pluvialis</name>
    <dbReference type="NCBI Taxonomy" id="44745"/>
    <lineage>
        <taxon>Eukaryota</taxon>
        <taxon>Viridiplantae</taxon>
        <taxon>Chlorophyta</taxon>
        <taxon>core chlorophytes</taxon>
        <taxon>Chlorophyceae</taxon>
        <taxon>CS clade</taxon>
        <taxon>Chlamydomonadales</taxon>
        <taxon>Haematococcaceae</taxon>
        <taxon>Haematococcus</taxon>
    </lineage>
</organism>
<proteinExistence type="predicted"/>
<evidence type="ECO:0000256" key="1">
    <source>
        <dbReference type="SAM" id="SignalP"/>
    </source>
</evidence>
<sequence length="93" mass="9726">MSRTCWLVALFGALAITAADAARTGFRVDTPATAALHEPLRLAARRLQTAPGVAAATKNSAIRVALGMVVGPNETQLTFIPAPTFGYAYALLK</sequence>
<accession>A0A699Z3E3</accession>
<name>A0A699Z3E3_HAELA</name>
<dbReference type="EMBL" id="BLLF01000652">
    <property type="protein sequence ID" value="GFH13786.1"/>
    <property type="molecule type" value="Genomic_DNA"/>
</dbReference>
<feature type="signal peptide" evidence="1">
    <location>
        <begin position="1"/>
        <end position="21"/>
    </location>
</feature>
<evidence type="ECO:0000313" key="2">
    <source>
        <dbReference type="EMBL" id="GFH13786.1"/>
    </source>
</evidence>
<keyword evidence="1" id="KW-0732">Signal</keyword>
<reference evidence="2 3" key="1">
    <citation type="submission" date="2020-02" db="EMBL/GenBank/DDBJ databases">
        <title>Draft genome sequence of Haematococcus lacustris strain NIES-144.</title>
        <authorList>
            <person name="Morimoto D."/>
            <person name="Nakagawa S."/>
            <person name="Yoshida T."/>
            <person name="Sawayama S."/>
        </authorList>
    </citation>
    <scope>NUCLEOTIDE SEQUENCE [LARGE SCALE GENOMIC DNA]</scope>
    <source>
        <strain evidence="2 3">NIES-144</strain>
    </source>
</reference>
<feature type="chain" id="PRO_5025632310" evidence="1">
    <location>
        <begin position="22"/>
        <end position="93"/>
    </location>
</feature>
<protein>
    <submittedName>
        <fullName evidence="2">Uncharacterized protein</fullName>
    </submittedName>
</protein>
<dbReference type="AlphaFoldDB" id="A0A699Z3E3"/>
<evidence type="ECO:0000313" key="3">
    <source>
        <dbReference type="Proteomes" id="UP000485058"/>
    </source>
</evidence>